<protein>
    <submittedName>
        <fullName evidence="2">Uncharacterized protein</fullName>
    </submittedName>
</protein>
<evidence type="ECO:0000313" key="3">
    <source>
        <dbReference type="Proteomes" id="UP001374535"/>
    </source>
</evidence>
<evidence type="ECO:0000313" key="2">
    <source>
        <dbReference type="EMBL" id="WVY94078.1"/>
    </source>
</evidence>
<accession>A0AAQ3RIN5</accession>
<feature type="transmembrane region" description="Helical" evidence="1">
    <location>
        <begin position="12"/>
        <end position="45"/>
    </location>
</feature>
<name>A0AAQ3RIN5_VIGMU</name>
<keyword evidence="1" id="KW-1133">Transmembrane helix</keyword>
<dbReference type="AlphaFoldDB" id="A0AAQ3RIN5"/>
<gene>
    <name evidence="2" type="ORF">V8G54_033166</name>
</gene>
<evidence type="ECO:0000256" key="1">
    <source>
        <dbReference type="SAM" id="Phobius"/>
    </source>
</evidence>
<dbReference type="EMBL" id="CP144691">
    <property type="protein sequence ID" value="WVY94078.1"/>
    <property type="molecule type" value="Genomic_DNA"/>
</dbReference>
<organism evidence="2 3">
    <name type="scientific">Vigna mungo</name>
    <name type="common">Black gram</name>
    <name type="synonym">Phaseolus mungo</name>
    <dbReference type="NCBI Taxonomy" id="3915"/>
    <lineage>
        <taxon>Eukaryota</taxon>
        <taxon>Viridiplantae</taxon>
        <taxon>Streptophyta</taxon>
        <taxon>Embryophyta</taxon>
        <taxon>Tracheophyta</taxon>
        <taxon>Spermatophyta</taxon>
        <taxon>Magnoliopsida</taxon>
        <taxon>eudicotyledons</taxon>
        <taxon>Gunneridae</taxon>
        <taxon>Pentapetalae</taxon>
        <taxon>rosids</taxon>
        <taxon>fabids</taxon>
        <taxon>Fabales</taxon>
        <taxon>Fabaceae</taxon>
        <taxon>Papilionoideae</taxon>
        <taxon>50 kb inversion clade</taxon>
        <taxon>NPAAA clade</taxon>
        <taxon>indigoferoid/millettioid clade</taxon>
        <taxon>Phaseoleae</taxon>
        <taxon>Vigna</taxon>
    </lineage>
</organism>
<dbReference type="Proteomes" id="UP001374535">
    <property type="component" value="Chromosome 10"/>
</dbReference>
<proteinExistence type="predicted"/>
<reference evidence="2 3" key="1">
    <citation type="journal article" date="2023" name="Life. Sci Alliance">
        <title>Evolutionary insights into 3D genome organization and epigenetic landscape of Vigna mungo.</title>
        <authorList>
            <person name="Junaid A."/>
            <person name="Singh B."/>
            <person name="Bhatia S."/>
        </authorList>
    </citation>
    <scope>NUCLEOTIDE SEQUENCE [LARGE SCALE GENOMIC DNA]</scope>
    <source>
        <strain evidence="2">Urdbean</strain>
    </source>
</reference>
<keyword evidence="1" id="KW-0812">Transmembrane</keyword>
<sequence length="102" mass="11756">MYFDSTFISCKGCFFIIIIIIIIIPPISGFITSCMLLLCFSYLISFVSDLFSSKNGLYFFFCLCLSFEVLALFCFFFHCLNFSKACLVFSCCGRTRLQKRIC</sequence>
<keyword evidence="3" id="KW-1185">Reference proteome</keyword>
<feature type="transmembrane region" description="Helical" evidence="1">
    <location>
        <begin position="57"/>
        <end position="80"/>
    </location>
</feature>
<keyword evidence="1" id="KW-0472">Membrane</keyword>